<dbReference type="Gene3D" id="2.40.30.10">
    <property type="entry name" value="Translation factors"/>
    <property type="match status" value="1"/>
</dbReference>
<keyword evidence="5" id="KW-0001">2Fe-2S</keyword>
<dbReference type="InterPro" id="IPR000971">
    <property type="entry name" value="Globin"/>
</dbReference>
<feature type="domain" description="FAD-binding FR-type" evidence="13">
    <location>
        <begin position="144"/>
        <end position="244"/>
    </location>
</feature>
<dbReference type="EMBL" id="FZOW01000004">
    <property type="protein sequence ID" value="SNS69048.1"/>
    <property type="molecule type" value="Genomic_DNA"/>
</dbReference>
<keyword evidence="7" id="KW-0411">Iron-sulfur</keyword>
<keyword evidence="11" id="KW-0813">Transport</keyword>
<accession>A0A239GJV0</accession>
<dbReference type="Pfam" id="PF00042">
    <property type="entry name" value="Globin"/>
    <property type="match status" value="1"/>
</dbReference>
<dbReference type="PANTHER" id="PTHR47354:SF5">
    <property type="entry name" value="PROTEIN RFBI"/>
    <property type="match status" value="1"/>
</dbReference>
<dbReference type="InterPro" id="IPR008333">
    <property type="entry name" value="Cbr1-like_FAD-bd_dom"/>
</dbReference>
<dbReference type="SUPFAM" id="SSF63380">
    <property type="entry name" value="Riboflavin synthase domain-like"/>
    <property type="match status" value="1"/>
</dbReference>
<sequence>MLDERTISLVRAGFKAVLAADEGPEQLARSFYAQLFAEHPEFRNFFPASMDEQREHFVKALAWVFDNLDRDDRVVPFLEQLGRDHRKHGVDGSHFRAGGSALITAFRTFVGNEVWTDEVEVAWHDTLALVTDNMAVAADSDEMPPYWGATVVDHRRILDDLAVVRLQLDESIPYYAGQYVSVQIPQRPKLWRYLSPAIPSNSQGEIEFHVRRVSGGWVSPAIVGETVVGDRWAVSPPLGGLHVDRSIAEDVLMIAGGTGLAPLRAQIMDMARMSRNPRVHLFMSGTYPRDLYDAQTLWQLSLSNPWLTVVPVTEEYEDPWWHSTLSAELPSGMHHRLHGPIGKVVTQFGSWADRQIQICGSPSMVRTTLYALRKVGTPMEHVQHDPL</sequence>
<evidence type="ECO:0000256" key="7">
    <source>
        <dbReference type="ARBA" id="ARBA00023014"/>
    </source>
</evidence>
<comment type="similarity">
    <text evidence="11">Belongs to the globin family.</text>
</comment>
<dbReference type="InterPro" id="IPR017927">
    <property type="entry name" value="FAD-bd_FR_type"/>
</dbReference>
<dbReference type="GO" id="GO:0020037">
    <property type="term" value="F:heme binding"/>
    <property type="evidence" value="ECO:0007669"/>
    <property type="project" value="InterPro"/>
</dbReference>
<evidence type="ECO:0000256" key="11">
    <source>
        <dbReference type="RuleBase" id="RU000356"/>
    </source>
</evidence>
<comment type="catalytic activity">
    <reaction evidence="9">
        <text>2 nitric oxide + NADH + 2 O2 = 2 nitrate + NAD(+) + H(+)</text>
        <dbReference type="Rhea" id="RHEA:19469"/>
        <dbReference type="ChEBI" id="CHEBI:15378"/>
        <dbReference type="ChEBI" id="CHEBI:15379"/>
        <dbReference type="ChEBI" id="CHEBI:16480"/>
        <dbReference type="ChEBI" id="CHEBI:17632"/>
        <dbReference type="ChEBI" id="CHEBI:57540"/>
        <dbReference type="ChEBI" id="CHEBI:57945"/>
        <dbReference type="EC" id="1.14.12.17"/>
    </reaction>
</comment>
<keyword evidence="11" id="KW-0561">Oxygen transport</keyword>
<protein>
    <recommendedName>
        <fullName evidence="4">nitric oxide dioxygenase</fullName>
        <ecNumber evidence="4">1.14.12.17</ecNumber>
    </recommendedName>
</protein>
<evidence type="ECO:0000259" key="13">
    <source>
        <dbReference type="PROSITE" id="PS51384"/>
    </source>
</evidence>
<dbReference type="SUPFAM" id="SSF46458">
    <property type="entry name" value="Globin-like"/>
    <property type="match status" value="1"/>
</dbReference>
<keyword evidence="15" id="KW-1185">Reference proteome</keyword>
<comment type="cofactor">
    <cofactor evidence="2">
        <name>FAD</name>
        <dbReference type="ChEBI" id="CHEBI:57692"/>
    </cofactor>
</comment>
<evidence type="ECO:0000256" key="6">
    <source>
        <dbReference type="ARBA" id="ARBA00022857"/>
    </source>
</evidence>
<dbReference type="PROSITE" id="PS51384">
    <property type="entry name" value="FAD_FR"/>
    <property type="match status" value="1"/>
</dbReference>
<dbReference type="InterPro" id="IPR017938">
    <property type="entry name" value="Riboflavin_synthase-like_b-brl"/>
</dbReference>
<evidence type="ECO:0000256" key="3">
    <source>
        <dbReference type="ARBA" id="ARBA00006401"/>
    </source>
</evidence>
<name>A0A239GJV0_9NOCA</name>
<dbReference type="Pfam" id="PF00970">
    <property type="entry name" value="FAD_binding_6"/>
    <property type="match status" value="1"/>
</dbReference>
<keyword evidence="8" id="KW-0520">NAD</keyword>
<dbReference type="InterPro" id="IPR012292">
    <property type="entry name" value="Globin/Proto"/>
</dbReference>
<keyword evidence="6" id="KW-0521">NADP</keyword>
<dbReference type="SUPFAM" id="SSF52343">
    <property type="entry name" value="Ferredoxin reductase-like, C-terminal NADP-linked domain"/>
    <property type="match status" value="1"/>
</dbReference>
<dbReference type="PRINTS" id="PR00410">
    <property type="entry name" value="PHEHYDRXLASE"/>
</dbReference>
<dbReference type="Gene3D" id="3.40.50.80">
    <property type="entry name" value="Nucleotide-binding domain of ferredoxin-NADP reductase (FNR) module"/>
    <property type="match status" value="1"/>
</dbReference>
<reference evidence="15" key="1">
    <citation type="submission" date="2017-06" db="EMBL/GenBank/DDBJ databases">
        <authorList>
            <person name="Varghese N."/>
            <person name="Submissions S."/>
        </authorList>
    </citation>
    <scope>NUCLEOTIDE SEQUENCE [LARGE SCALE GENOMIC DNA]</scope>
    <source>
        <strain evidence="15">JCM 23211</strain>
    </source>
</reference>
<comment type="catalytic activity">
    <reaction evidence="10">
        <text>2 nitric oxide + NADPH + 2 O2 = 2 nitrate + NADP(+) + H(+)</text>
        <dbReference type="Rhea" id="RHEA:19465"/>
        <dbReference type="ChEBI" id="CHEBI:15378"/>
        <dbReference type="ChEBI" id="CHEBI:15379"/>
        <dbReference type="ChEBI" id="CHEBI:16480"/>
        <dbReference type="ChEBI" id="CHEBI:17632"/>
        <dbReference type="ChEBI" id="CHEBI:57783"/>
        <dbReference type="ChEBI" id="CHEBI:58349"/>
        <dbReference type="EC" id="1.14.12.17"/>
    </reaction>
</comment>
<evidence type="ECO:0000313" key="15">
    <source>
        <dbReference type="Proteomes" id="UP000198327"/>
    </source>
</evidence>
<dbReference type="GO" id="GO:0051537">
    <property type="term" value="F:2 iron, 2 sulfur cluster binding"/>
    <property type="evidence" value="ECO:0007669"/>
    <property type="project" value="UniProtKB-KW"/>
</dbReference>
<keyword evidence="11" id="KW-0479">Metal-binding</keyword>
<dbReference type="InterPro" id="IPR009050">
    <property type="entry name" value="Globin-like_sf"/>
</dbReference>
<organism evidence="14 15">
    <name type="scientific">Rhodococcoides kyotonense</name>
    <dbReference type="NCBI Taxonomy" id="398843"/>
    <lineage>
        <taxon>Bacteria</taxon>
        <taxon>Bacillati</taxon>
        <taxon>Actinomycetota</taxon>
        <taxon>Actinomycetes</taxon>
        <taxon>Mycobacteriales</taxon>
        <taxon>Nocardiaceae</taxon>
        <taxon>Rhodococcoides</taxon>
    </lineage>
</organism>
<dbReference type="AlphaFoldDB" id="A0A239GJV0"/>
<gene>
    <name evidence="14" type="ORF">SAMN05421642_104264</name>
</gene>
<dbReference type="STRING" id="398843.A3K89_15940"/>
<dbReference type="GO" id="GO:0019825">
    <property type="term" value="F:oxygen binding"/>
    <property type="evidence" value="ECO:0007669"/>
    <property type="project" value="InterPro"/>
</dbReference>
<comment type="similarity">
    <text evidence="3">In the C-terminal section; belongs to the flavoprotein pyridine nucleotide cytochrome reductase family.</text>
</comment>
<dbReference type="Proteomes" id="UP000198327">
    <property type="component" value="Unassembled WGS sequence"/>
</dbReference>
<evidence type="ECO:0000256" key="9">
    <source>
        <dbReference type="ARBA" id="ARBA00048649"/>
    </source>
</evidence>
<dbReference type="OrthoDB" id="3213438at2"/>
<keyword evidence="11" id="KW-0408">Iron</keyword>
<dbReference type="GO" id="GO:0005344">
    <property type="term" value="F:oxygen carrier activity"/>
    <property type="evidence" value="ECO:0007669"/>
    <property type="project" value="UniProtKB-KW"/>
</dbReference>
<evidence type="ECO:0000259" key="12">
    <source>
        <dbReference type="PROSITE" id="PS01033"/>
    </source>
</evidence>
<evidence type="ECO:0000256" key="1">
    <source>
        <dbReference type="ARBA" id="ARBA00001970"/>
    </source>
</evidence>
<feature type="domain" description="Globin" evidence="12">
    <location>
        <begin position="1"/>
        <end position="139"/>
    </location>
</feature>
<dbReference type="GO" id="GO:0008941">
    <property type="term" value="F:nitric oxide dioxygenase NAD(P)H activity"/>
    <property type="evidence" value="ECO:0007669"/>
    <property type="project" value="UniProtKB-EC"/>
</dbReference>
<dbReference type="RefSeq" id="WP_089245213.1">
    <property type="nucleotide sequence ID" value="NZ_FZOW01000004.1"/>
</dbReference>
<dbReference type="PRINTS" id="PR00371">
    <property type="entry name" value="FPNCR"/>
</dbReference>
<evidence type="ECO:0000256" key="10">
    <source>
        <dbReference type="ARBA" id="ARBA00049433"/>
    </source>
</evidence>
<dbReference type="Gene3D" id="1.10.490.10">
    <property type="entry name" value="Globins"/>
    <property type="match status" value="1"/>
</dbReference>
<evidence type="ECO:0000256" key="4">
    <source>
        <dbReference type="ARBA" id="ARBA00012229"/>
    </source>
</evidence>
<proteinExistence type="inferred from homology"/>
<comment type="cofactor">
    <cofactor evidence="1">
        <name>heme b</name>
        <dbReference type="ChEBI" id="CHEBI:60344"/>
    </cofactor>
</comment>
<dbReference type="Pfam" id="PF00175">
    <property type="entry name" value="NAD_binding_1"/>
    <property type="match status" value="1"/>
</dbReference>
<evidence type="ECO:0000256" key="2">
    <source>
        <dbReference type="ARBA" id="ARBA00001974"/>
    </source>
</evidence>
<dbReference type="CDD" id="cd19753">
    <property type="entry name" value="Mb-like_oxidoreductase"/>
    <property type="match status" value="1"/>
</dbReference>
<dbReference type="InterPro" id="IPR001709">
    <property type="entry name" value="Flavoprot_Pyr_Nucl_cyt_Rdtase"/>
</dbReference>
<dbReference type="InterPro" id="IPR001433">
    <property type="entry name" value="OxRdtase_FAD/NAD-bd"/>
</dbReference>
<dbReference type="EC" id="1.14.12.17" evidence="4"/>
<dbReference type="PANTHER" id="PTHR47354">
    <property type="entry name" value="NADH OXIDOREDUCTASE HCR"/>
    <property type="match status" value="1"/>
</dbReference>
<dbReference type="InterPro" id="IPR039261">
    <property type="entry name" value="FNR_nucleotide-bd"/>
</dbReference>
<dbReference type="CDD" id="cd06187">
    <property type="entry name" value="O2ase_reductase_like"/>
    <property type="match status" value="1"/>
</dbReference>
<evidence type="ECO:0000256" key="8">
    <source>
        <dbReference type="ARBA" id="ARBA00023027"/>
    </source>
</evidence>
<evidence type="ECO:0000256" key="5">
    <source>
        <dbReference type="ARBA" id="ARBA00022714"/>
    </source>
</evidence>
<keyword evidence="11" id="KW-0349">Heme</keyword>
<dbReference type="PROSITE" id="PS01033">
    <property type="entry name" value="GLOBIN"/>
    <property type="match status" value="1"/>
</dbReference>
<evidence type="ECO:0000313" key="14">
    <source>
        <dbReference type="EMBL" id="SNS69048.1"/>
    </source>
</evidence>
<dbReference type="InterPro" id="IPR050415">
    <property type="entry name" value="MRET"/>
</dbReference>